<dbReference type="InterPro" id="IPR036291">
    <property type="entry name" value="NAD(P)-bd_dom_sf"/>
</dbReference>
<comment type="similarity">
    <text evidence="1 3">Belongs to the short-chain dehydrogenases/reductases (SDR) family.</text>
</comment>
<dbReference type="Proteomes" id="UP001596058">
    <property type="component" value="Unassembled WGS sequence"/>
</dbReference>
<dbReference type="GO" id="GO:0016491">
    <property type="term" value="F:oxidoreductase activity"/>
    <property type="evidence" value="ECO:0007669"/>
    <property type="project" value="UniProtKB-KW"/>
</dbReference>
<keyword evidence="5" id="KW-1185">Reference proteome</keyword>
<evidence type="ECO:0000256" key="1">
    <source>
        <dbReference type="ARBA" id="ARBA00006484"/>
    </source>
</evidence>
<dbReference type="InterPro" id="IPR020904">
    <property type="entry name" value="Sc_DH/Rdtase_CS"/>
</dbReference>
<dbReference type="PRINTS" id="PR00080">
    <property type="entry name" value="SDRFAMILY"/>
</dbReference>
<dbReference type="PRINTS" id="PR00081">
    <property type="entry name" value="GDHRDH"/>
</dbReference>
<accession>A0ABW1DCV2</accession>
<dbReference type="SUPFAM" id="SSF51735">
    <property type="entry name" value="NAD(P)-binding Rossmann-fold domains"/>
    <property type="match status" value="1"/>
</dbReference>
<dbReference type="PROSITE" id="PS00061">
    <property type="entry name" value="ADH_SHORT"/>
    <property type="match status" value="1"/>
</dbReference>
<evidence type="ECO:0000256" key="3">
    <source>
        <dbReference type="RuleBase" id="RU000363"/>
    </source>
</evidence>
<dbReference type="PANTHER" id="PTHR24321">
    <property type="entry name" value="DEHYDROGENASES, SHORT CHAIN"/>
    <property type="match status" value="1"/>
</dbReference>
<proteinExistence type="inferred from homology"/>
<comment type="caution">
    <text evidence="4">The sequence shown here is derived from an EMBL/GenBank/DDBJ whole genome shotgun (WGS) entry which is preliminary data.</text>
</comment>
<dbReference type="RefSeq" id="WP_379525317.1">
    <property type="nucleotide sequence ID" value="NZ_JBHSPA010000136.1"/>
</dbReference>
<dbReference type="InterPro" id="IPR002347">
    <property type="entry name" value="SDR_fam"/>
</dbReference>
<evidence type="ECO:0000313" key="4">
    <source>
        <dbReference type="EMBL" id="MFC5835910.1"/>
    </source>
</evidence>
<evidence type="ECO:0000313" key="5">
    <source>
        <dbReference type="Proteomes" id="UP001596058"/>
    </source>
</evidence>
<organism evidence="4 5">
    <name type="scientific">Nonomuraea insulae</name>
    <dbReference type="NCBI Taxonomy" id="1616787"/>
    <lineage>
        <taxon>Bacteria</taxon>
        <taxon>Bacillati</taxon>
        <taxon>Actinomycetota</taxon>
        <taxon>Actinomycetes</taxon>
        <taxon>Streptosporangiales</taxon>
        <taxon>Streptosporangiaceae</taxon>
        <taxon>Nonomuraea</taxon>
    </lineage>
</organism>
<sequence>MTAGIGSPVALVTGAGGGIGSAVARRLARSGMRVTVADLDAVSGAAVADEIGGRFVRLDVTRPDDNRAAVAETISAYGRLDVAVLNAGVAGRCGLHDFTPERYRETMAVDLDGAVYGIEACLPAFRAQGSGSIIVVSSLAGLSASPDIFYATAKHALIGLVRSAAMLLAADGIRVNALCPGLVDTPIITSFRQALVDAGYLIASPALIAEAVEHILSDSRTGQAWVAQAGQAVAPIGYPTVTVATSG</sequence>
<dbReference type="EC" id="1.1.1.-" evidence="4"/>
<name>A0ABW1DCV2_9ACTN</name>
<reference evidence="5" key="1">
    <citation type="journal article" date="2019" name="Int. J. Syst. Evol. Microbiol.">
        <title>The Global Catalogue of Microorganisms (GCM) 10K type strain sequencing project: providing services to taxonomists for standard genome sequencing and annotation.</title>
        <authorList>
            <consortium name="The Broad Institute Genomics Platform"/>
            <consortium name="The Broad Institute Genome Sequencing Center for Infectious Disease"/>
            <person name="Wu L."/>
            <person name="Ma J."/>
        </authorList>
    </citation>
    <scope>NUCLEOTIDE SEQUENCE [LARGE SCALE GENOMIC DNA]</scope>
    <source>
        <strain evidence="5">CCUG 53903</strain>
    </source>
</reference>
<evidence type="ECO:0000256" key="2">
    <source>
        <dbReference type="ARBA" id="ARBA00023002"/>
    </source>
</evidence>
<dbReference type="EMBL" id="JBHSPA010000136">
    <property type="protein sequence ID" value="MFC5835910.1"/>
    <property type="molecule type" value="Genomic_DNA"/>
</dbReference>
<protein>
    <submittedName>
        <fullName evidence="4">SDR family NAD(P)-dependent oxidoreductase</fullName>
        <ecNumber evidence="4">1.1.1.-</ecNumber>
    </submittedName>
</protein>
<dbReference type="CDD" id="cd05233">
    <property type="entry name" value="SDR_c"/>
    <property type="match status" value="1"/>
</dbReference>
<dbReference type="Gene3D" id="3.40.50.720">
    <property type="entry name" value="NAD(P)-binding Rossmann-like Domain"/>
    <property type="match status" value="1"/>
</dbReference>
<keyword evidence="2 4" id="KW-0560">Oxidoreductase</keyword>
<gene>
    <name evidence="4" type="ORF">ACFPZ3_69875</name>
</gene>
<dbReference type="PANTHER" id="PTHR24321:SF8">
    <property type="entry name" value="ESTRADIOL 17-BETA-DEHYDROGENASE 8-RELATED"/>
    <property type="match status" value="1"/>
</dbReference>
<dbReference type="Pfam" id="PF00106">
    <property type="entry name" value="adh_short"/>
    <property type="match status" value="1"/>
</dbReference>